<gene>
    <name evidence="1" type="ORF">RDB_LOCUS158609</name>
</gene>
<name>A0A8H3DK42_9AGAM</name>
<dbReference type="Proteomes" id="UP000663831">
    <property type="component" value="Unassembled WGS sequence"/>
</dbReference>
<proteinExistence type="predicted"/>
<comment type="caution">
    <text evidence="1">The sequence shown here is derived from an EMBL/GenBank/DDBJ whole genome shotgun (WGS) entry which is preliminary data.</text>
</comment>
<sequence length="312" mass="34186">MKDTKSECAVKCFVAVLSLFPIRIPSALFARPENFGDYLAITDQVYLMIHRALSSGVRITLASGRWWIESADPSEGNQDKMTSLALQWLIQNCETPNSVVIALQAISGASTKIPREPLESCQATLHILRRLASSSPEHGTESDTKLYTRALAVLGSRNETPSESSGIEDVEVLLRELQSENERQVVDLINSTQFEPTKDNIRALIIGNTATSVTLRLLRGGNQSADSTFHTIINLLLGHVHSKNTKFDPASLQSLANAAVLLTSCSEITLFSPSLLKECMDYCIASLRTNPKAPPSNKIVPPEMAFLLCMLM</sequence>
<reference evidence="1" key="1">
    <citation type="submission" date="2021-01" db="EMBL/GenBank/DDBJ databases">
        <authorList>
            <person name="Kaushik A."/>
        </authorList>
    </citation>
    <scope>NUCLEOTIDE SEQUENCE</scope>
    <source>
        <strain evidence="1">AG3-1AP</strain>
    </source>
</reference>
<accession>A0A8H3DK42</accession>
<dbReference type="EMBL" id="CAJMWV010007786">
    <property type="protein sequence ID" value="CAE6531677.1"/>
    <property type="molecule type" value="Genomic_DNA"/>
</dbReference>
<evidence type="ECO:0000313" key="2">
    <source>
        <dbReference type="Proteomes" id="UP000663831"/>
    </source>
</evidence>
<protein>
    <submittedName>
        <fullName evidence="1">Uncharacterized protein</fullName>
    </submittedName>
</protein>
<evidence type="ECO:0000313" key="1">
    <source>
        <dbReference type="EMBL" id="CAE6531677.1"/>
    </source>
</evidence>
<organism evidence="1 2">
    <name type="scientific">Rhizoctonia solani</name>
    <dbReference type="NCBI Taxonomy" id="456999"/>
    <lineage>
        <taxon>Eukaryota</taxon>
        <taxon>Fungi</taxon>
        <taxon>Dikarya</taxon>
        <taxon>Basidiomycota</taxon>
        <taxon>Agaricomycotina</taxon>
        <taxon>Agaricomycetes</taxon>
        <taxon>Cantharellales</taxon>
        <taxon>Ceratobasidiaceae</taxon>
        <taxon>Rhizoctonia</taxon>
    </lineage>
</organism>
<dbReference type="AlphaFoldDB" id="A0A8H3DK42"/>